<proteinExistence type="predicted"/>
<comment type="caution">
    <text evidence="1">The sequence shown here is derived from an EMBL/GenBank/DDBJ whole genome shotgun (WGS) entry which is preliminary data.</text>
</comment>
<organism evidence="1 2">
    <name type="scientific">Anthostomella pinea</name>
    <dbReference type="NCBI Taxonomy" id="933095"/>
    <lineage>
        <taxon>Eukaryota</taxon>
        <taxon>Fungi</taxon>
        <taxon>Dikarya</taxon>
        <taxon>Ascomycota</taxon>
        <taxon>Pezizomycotina</taxon>
        <taxon>Sordariomycetes</taxon>
        <taxon>Xylariomycetidae</taxon>
        <taxon>Xylariales</taxon>
        <taxon>Xylariaceae</taxon>
        <taxon>Anthostomella</taxon>
    </lineage>
</organism>
<dbReference type="Proteomes" id="UP001295740">
    <property type="component" value="Unassembled WGS sequence"/>
</dbReference>
<accession>A0AAI8VRY0</accession>
<name>A0AAI8VRY0_9PEZI</name>
<gene>
    <name evidence="1" type="ORF">KHLLAP_LOCUS10022</name>
</gene>
<protein>
    <submittedName>
        <fullName evidence="1">Uu.00g145800.m01.CDS01</fullName>
    </submittedName>
</protein>
<evidence type="ECO:0000313" key="1">
    <source>
        <dbReference type="EMBL" id="CAJ2509554.1"/>
    </source>
</evidence>
<sequence>MASATSDLSALPNEILSQISGYLVLPLPDRQNVRNACLLRERRKALWSLCLMSRKLNKVATSVLYRTVRFWHEKHRDGSGLGLFLRTLVENAQLRPLVRQISCLINLTETSGYNWDVVLISQSWASLSATLRLGNDEDITMLQSTDLVDPNGGMCQTTTGERVFGAILCFVTRLEYVYLQCPHNTCYLPASRPNAYGDLDRILRSALATDEGRSKWPFSPMICPVLLHAPDLKLLAVYKAENRWSKLPNTLQSLDLADSPVSNAVIEDALTLPNLRNLILRGINIAEWECAPTDQDYLNTAMSRHLATKLVSLELCLEGQLEMQDDFGPSATLHSLATFQSLERLKARRDLKTVNLEEKLPTSLVALEISVILTDKTEMWWDVDDFYEEEDNLSLYNGHLITMFYRFAKFCKQRCPRLESISWCPNAWFGEAPLAASPVFTTIMGLFQDVVVKLEVNE</sequence>
<keyword evidence="2" id="KW-1185">Reference proteome</keyword>
<reference evidence="1" key="1">
    <citation type="submission" date="2023-10" db="EMBL/GenBank/DDBJ databases">
        <authorList>
            <person name="Hackl T."/>
        </authorList>
    </citation>
    <scope>NUCLEOTIDE SEQUENCE</scope>
</reference>
<evidence type="ECO:0000313" key="2">
    <source>
        <dbReference type="Proteomes" id="UP001295740"/>
    </source>
</evidence>
<dbReference type="EMBL" id="CAUWAG010000012">
    <property type="protein sequence ID" value="CAJ2509554.1"/>
    <property type="molecule type" value="Genomic_DNA"/>
</dbReference>
<dbReference type="AlphaFoldDB" id="A0AAI8VRY0"/>